<organism evidence="1 2">
    <name type="scientific">Aphanomyces astaci</name>
    <name type="common">Crayfish plague agent</name>
    <dbReference type="NCBI Taxonomy" id="112090"/>
    <lineage>
        <taxon>Eukaryota</taxon>
        <taxon>Sar</taxon>
        <taxon>Stramenopiles</taxon>
        <taxon>Oomycota</taxon>
        <taxon>Saprolegniomycetes</taxon>
        <taxon>Saprolegniales</taxon>
        <taxon>Verrucalvaceae</taxon>
        <taxon>Aphanomyces</taxon>
    </lineage>
</organism>
<name>A0A418C9K6_APHAT</name>
<evidence type="ECO:0000313" key="1">
    <source>
        <dbReference type="EMBL" id="RHY69710.1"/>
    </source>
</evidence>
<dbReference type="Proteomes" id="UP000283543">
    <property type="component" value="Unassembled WGS sequence"/>
</dbReference>
<protein>
    <submittedName>
        <fullName evidence="1">Uncharacterized protein</fullName>
    </submittedName>
</protein>
<reference evidence="1 2" key="1">
    <citation type="submission" date="2018-08" db="EMBL/GenBank/DDBJ databases">
        <title>Aphanomyces genome sequencing and annotation.</title>
        <authorList>
            <person name="Minardi D."/>
            <person name="Oidtmann B."/>
            <person name="Van Der Giezen M."/>
            <person name="Studholme D.J."/>
        </authorList>
    </citation>
    <scope>NUCLEOTIDE SEQUENCE [LARGE SCALE GENOMIC DNA]</scope>
    <source>
        <strain evidence="1 2">Si</strain>
    </source>
</reference>
<dbReference type="EMBL" id="QUTB01003083">
    <property type="protein sequence ID" value="RHY69710.1"/>
    <property type="molecule type" value="Genomic_DNA"/>
</dbReference>
<evidence type="ECO:0000313" key="2">
    <source>
        <dbReference type="Proteomes" id="UP000283543"/>
    </source>
</evidence>
<sequence length="150" mass="16832">MVILDHRFRGFIAAETSRASLLCITLMCAKTSVDVATSNGDATPLHTLFKPFADPTTLADMVWTSVAAAWLGLVLRLAMHSVVTFAGLVLEWQRASTLDQLTTRLAFYFTPRLPGTILLFSHRHLSHIQTSCSHWCQCRPPRRRPVRELV</sequence>
<proteinExistence type="predicted"/>
<accession>A0A418C9K6</accession>
<comment type="caution">
    <text evidence="1">The sequence shown here is derived from an EMBL/GenBank/DDBJ whole genome shotgun (WGS) entry which is preliminary data.</text>
</comment>
<gene>
    <name evidence="1" type="ORF">DYB34_006545</name>
</gene>
<dbReference type="AlphaFoldDB" id="A0A418C9K6"/>
<dbReference type="VEuPathDB" id="FungiDB:H257_16571"/>